<sequence length="153" mass="16911">SCKSGYEWMLNGNGENPCRVYAYLSAQSHCFSDGTWAVEPLDSGNKRYPPPSGDDATPCQCNEPVYSLIQACTVCQGFSATTRWSDWTDECEDTYQGFPYGLSPDINIPGWANLDVIQADKWNEAVAKTYAGRLKDQEAGKGRSRSFSVCHIS</sequence>
<accession>A0A0C3QS03</accession>
<reference evidence="1 2" key="1">
    <citation type="submission" date="2014-04" db="EMBL/GenBank/DDBJ databases">
        <authorList>
            <consortium name="DOE Joint Genome Institute"/>
            <person name="Kuo A."/>
            <person name="Girlanda M."/>
            <person name="Perotto S."/>
            <person name="Kohler A."/>
            <person name="Nagy L.G."/>
            <person name="Floudas D."/>
            <person name="Copeland A."/>
            <person name="Barry K.W."/>
            <person name="Cichocki N."/>
            <person name="Veneault-Fourrey C."/>
            <person name="LaButti K."/>
            <person name="Lindquist E.A."/>
            <person name="Lipzen A."/>
            <person name="Lundell T."/>
            <person name="Morin E."/>
            <person name="Murat C."/>
            <person name="Sun H."/>
            <person name="Tunlid A."/>
            <person name="Henrissat B."/>
            <person name="Grigoriev I.V."/>
            <person name="Hibbett D.S."/>
            <person name="Martin F."/>
            <person name="Nordberg H.P."/>
            <person name="Cantor M.N."/>
            <person name="Hua S.X."/>
        </authorList>
    </citation>
    <scope>NUCLEOTIDE SEQUENCE [LARGE SCALE GENOMIC DNA]</scope>
    <source>
        <strain evidence="1 2">MUT 4182</strain>
    </source>
</reference>
<reference evidence="2" key="2">
    <citation type="submission" date="2015-01" db="EMBL/GenBank/DDBJ databases">
        <title>Evolutionary Origins and Diversification of the Mycorrhizal Mutualists.</title>
        <authorList>
            <consortium name="DOE Joint Genome Institute"/>
            <consortium name="Mycorrhizal Genomics Consortium"/>
            <person name="Kohler A."/>
            <person name="Kuo A."/>
            <person name="Nagy L.G."/>
            <person name="Floudas D."/>
            <person name="Copeland A."/>
            <person name="Barry K.W."/>
            <person name="Cichocki N."/>
            <person name="Veneault-Fourrey C."/>
            <person name="LaButti K."/>
            <person name="Lindquist E.A."/>
            <person name="Lipzen A."/>
            <person name="Lundell T."/>
            <person name="Morin E."/>
            <person name="Murat C."/>
            <person name="Riley R."/>
            <person name="Ohm R."/>
            <person name="Sun H."/>
            <person name="Tunlid A."/>
            <person name="Henrissat B."/>
            <person name="Grigoriev I.V."/>
            <person name="Hibbett D.S."/>
            <person name="Martin F."/>
        </authorList>
    </citation>
    <scope>NUCLEOTIDE SEQUENCE [LARGE SCALE GENOMIC DNA]</scope>
    <source>
        <strain evidence="2">MUT 4182</strain>
    </source>
</reference>
<feature type="non-terminal residue" evidence="1">
    <location>
        <position position="1"/>
    </location>
</feature>
<gene>
    <name evidence="1" type="ORF">M407DRAFT_68886</name>
</gene>
<keyword evidence="2" id="KW-1185">Reference proteome</keyword>
<dbReference type="AlphaFoldDB" id="A0A0C3QS03"/>
<dbReference type="HOGENOM" id="CLU_115535_1_0_1"/>
<organism evidence="1 2">
    <name type="scientific">Tulasnella calospora MUT 4182</name>
    <dbReference type="NCBI Taxonomy" id="1051891"/>
    <lineage>
        <taxon>Eukaryota</taxon>
        <taxon>Fungi</taxon>
        <taxon>Dikarya</taxon>
        <taxon>Basidiomycota</taxon>
        <taxon>Agaricomycotina</taxon>
        <taxon>Agaricomycetes</taxon>
        <taxon>Cantharellales</taxon>
        <taxon>Tulasnellaceae</taxon>
        <taxon>Tulasnella</taxon>
    </lineage>
</organism>
<protein>
    <submittedName>
        <fullName evidence="1">Uncharacterized protein</fullName>
    </submittedName>
</protein>
<name>A0A0C3QS03_9AGAM</name>
<dbReference type="Proteomes" id="UP000054248">
    <property type="component" value="Unassembled WGS sequence"/>
</dbReference>
<proteinExistence type="predicted"/>
<evidence type="ECO:0000313" key="2">
    <source>
        <dbReference type="Proteomes" id="UP000054248"/>
    </source>
</evidence>
<dbReference type="OrthoDB" id="2576311at2759"/>
<dbReference type="EMBL" id="KN822969">
    <property type="protein sequence ID" value="KIO30684.1"/>
    <property type="molecule type" value="Genomic_DNA"/>
</dbReference>
<evidence type="ECO:0000313" key="1">
    <source>
        <dbReference type="EMBL" id="KIO30684.1"/>
    </source>
</evidence>